<dbReference type="EMBL" id="JAUSVK010000001">
    <property type="protein sequence ID" value="MDQ0394906.1"/>
    <property type="molecule type" value="Genomic_DNA"/>
</dbReference>
<dbReference type="InterPro" id="IPR036390">
    <property type="entry name" value="WH_DNA-bd_sf"/>
</dbReference>
<comment type="caution">
    <text evidence="2">The sequence shown here is derived from an EMBL/GenBank/DDBJ whole genome shotgun (WGS) entry which is preliminary data.</text>
</comment>
<reference evidence="2 3" key="1">
    <citation type="submission" date="2023-07" db="EMBL/GenBank/DDBJ databases">
        <title>Genomic Encyclopedia of Type Strains, Phase IV (KMG-IV): sequencing the most valuable type-strain genomes for metagenomic binning, comparative biology and taxonomic classification.</title>
        <authorList>
            <person name="Goeker M."/>
        </authorList>
    </citation>
    <scope>NUCLEOTIDE SEQUENCE [LARGE SCALE GENOMIC DNA]</scope>
    <source>
        <strain evidence="2 3">DSM 5896</strain>
    </source>
</reference>
<dbReference type="SMART" id="SM00418">
    <property type="entry name" value="HTH_ARSR"/>
    <property type="match status" value="1"/>
</dbReference>
<evidence type="ECO:0000259" key="1">
    <source>
        <dbReference type="PROSITE" id="PS50987"/>
    </source>
</evidence>
<organism evidence="2 3">
    <name type="scientific">Labrys monachus</name>
    <dbReference type="NCBI Taxonomy" id="217067"/>
    <lineage>
        <taxon>Bacteria</taxon>
        <taxon>Pseudomonadati</taxon>
        <taxon>Pseudomonadota</taxon>
        <taxon>Alphaproteobacteria</taxon>
        <taxon>Hyphomicrobiales</taxon>
        <taxon>Xanthobacteraceae</taxon>
        <taxon>Labrys</taxon>
    </lineage>
</organism>
<accession>A0ABU0FK89</accession>
<dbReference type="PANTHER" id="PTHR39168:SF1">
    <property type="entry name" value="TRANSCRIPTIONAL REGULATORY PROTEIN"/>
    <property type="match status" value="1"/>
</dbReference>
<evidence type="ECO:0000313" key="2">
    <source>
        <dbReference type="EMBL" id="MDQ0394906.1"/>
    </source>
</evidence>
<dbReference type="Gene3D" id="1.10.10.10">
    <property type="entry name" value="Winged helix-like DNA-binding domain superfamily/Winged helix DNA-binding domain"/>
    <property type="match status" value="1"/>
</dbReference>
<evidence type="ECO:0000313" key="3">
    <source>
        <dbReference type="Proteomes" id="UP001237448"/>
    </source>
</evidence>
<dbReference type="PROSITE" id="PS50987">
    <property type="entry name" value="HTH_ARSR_2"/>
    <property type="match status" value="1"/>
</dbReference>
<keyword evidence="3" id="KW-1185">Reference proteome</keyword>
<gene>
    <name evidence="2" type="ORF">J3R73_004698</name>
</gene>
<dbReference type="RefSeq" id="WP_307432853.1">
    <property type="nucleotide sequence ID" value="NZ_JAUSVK010000001.1"/>
</dbReference>
<dbReference type="InterPro" id="IPR036388">
    <property type="entry name" value="WH-like_DNA-bd_sf"/>
</dbReference>
<dbReference type="SUPFAM" id="SSF46785">
    <property type="entry name" value="Winged helix' DNA-binding domain"/>
    <property type="match status" value="1"/>
</dbReference>
<keyword evidence="2" id="KW-0238">DNA-binding</keyword>
<dbReference type="InterPro" id="IPR052543">
    <property type="entry name" value="HTH_Metal-responsive_Reg"/>
</dbReference>
<dbReference type="PANTHER" id="PTHR39168">
    <property type="entry name" value="TRANSCRIPTIONAL REGULATOR-RELATED"/>
    <property type="match status" value="1"/>
</dbReference>
<dbReference type="CDD" id="cd00090">
    <property type="entry name" value="HTH_ARSR"/>
    <property type="match status" value="1"/>
</dbReference>
<dbReference type="PRINTS" id="PR00778">
    <property type="entry name" value="HTHARSR"/>
</dbReference>
<feature type="domain" description="HTH arsR-type" evidence="1">
    <location>
        <begin position="1"/>
        <end position="94"/>
    </location>
</feature>
<dbReference type="Pfam" id="PF12840">
    <property type="entry name" value="HTH_20"/>
    <property type="match status" value="1"/>
</dbReference>
<dbReference type="GO" id="GO:0003677">
    <property type="term" value="F:DNA binding"/>
    <property type="evidence" value="ECO:0007669"/>
    <property type="project" value="UniProtKB-KW"/>
</dbReference>
<dbReference type="InterPro" id="IPR001845">
    <property type="entry name" value="HTH_ArsR_DNA-bd_dom"/>
</dbReference>
<dbReference type="Proteomes" id="UP001237448">
    <property type="component" value="Unassembled WGS sequence"/>
</dbReference>
<proteinExistence type="predicted"/>
<protein>
    <submittedName>
        <fullName evidence="2">DNA-binding transcriptional ArsR family regulator</fullName>
    </submittedName>
</protein>
<sequence>MSEQPNIASAAFLIADPTRAAILTSLLDGRARPAGELAFAAGVTAQTASSHLAKLLAGGLLAVEAQGRHRYYRLGGSHVALALECLASMGPAGTVRRKPLGREAQSLRFARCCYDHLAGRVGVALTSALQERGFLIAAAGKRFEVPSDGVEWFGAVGLDVAKLKRGRRGFARQCLDWTEREHHLAGPLGAEFMTLFCARDWLRRSKSSRAVQVTPKGWAWLEAQLGIDERSIVGAAY</sequence>
<dbReference type="InterPro" id="IPR011991">
    <property type="entry name" value="ArsR-like_HTH"/>
</dbReference>
<name>A0ABU0FK89_9HYPH</name>